<sequence length="348" mass="35408">MLDGLRVLDLTMWRPGPYATLLLAGMGADVLKVEPPGGEPMRAFAGHFGPLNAGKRGIVLDLKDPEGLARFLELAAEADAVVTGFRPGVAERLGIGSARLRAARPSLVTCALTGYGETGPLAGVPGHDVNYRATAAALPPGGLPPDAVDLPLADMAAATTAAFALTAACLRAAKTSEGAHLDIGLADTLAHWVSTAPPALPGGDGIGPVAGYGVYTCADGLRVALGVVSEDHLWRATCTALGLSALAEEPFGARLSRVRELDDQIRQALKALPRDTALERLTKAGAPASAVLDRARMLGHPHFQARGVIAADATGAPGTGSLVPGTSAGPAGPAPGLDEHAGQGWRPR</sequence>
<dbReference type="InterPro" id="IPR023606">
    <property type="entry name" value="CoA-Trfase_III_dom_1_sf"/>
</dbReference>
<dbReference type="Gene3D" id="3.30.1540.10">
    <property type="entry name" value="formyl-coa transferase, domain 3"/>
    <property type="match status" value="1"/>
</dbReference>
<dbReference type="RefSeq" id="WP_123664045.1">
    <property type="nucleotide sequence ID" value="NZ_RJKE01000001.1"/>
</dbReference>
<name>A0A3N1CSX6_9ACTN</name>
<dbReference type="EMBL" id="RJKE01000001">
    <property type="protein sequence ID" value="ROO84422.1"/>
    <property type="molecule type" value="Genomic_DNA"/>
</dbReference>
<comment type="caution">
    <text evidence="2">The sequence shown here is derived from an EMBL/GenBank/DDBJ whole genome shotgun (WGS) entry which is preliminary data.</text>
</comment>
<protein>
    <submittedName>
        <fullName evidence="2">Crotonobetainyl-CoA:carnitine CoA-transferase CaiB-like acyl-CoA transferase</fullName>
    </submittedName>
</protein>
<feature type="region of interest" description="Disordered" evidence="1">
    <location>
        <begin position="319"/>
        <end position="348"/>
    </location>
</feature>
<dbReference type="InterPro" id="IPR050509">
    <property type="entry name" value="CoA-transferase_III"/>
</dbReference>
<evidence type="ECO:0000313" key="2">
    <source>
        <dbReference type="EMBL" id="ROO84422.1"/>
    </source>
</evidence>
<dbReference type="SUPFAM" id="SSF89796">
    <property type="entry name" value="CoA-transferase family III (CaiB/BaiF)"/>
    <property type="match status" value="1"/>
</dbReference>
<dbReference type="InterPro" id="IPR044855">
    <property type="entry name" value="CoA-Trfase_III_dom3_sf"/>
</dbReference>
<dbReference type="Pfam" id="PF02515">
    <property type="entry name" value="CoA_transf_3"/>
    <property type="match status" value="1"/>
</dbReference>
<keyword evidence="3" id="KW-1185">Reference proteome</keyword>
<dbReference type="GO" id="GO:0016740">
    <property type="term" value="F:transferase activity"/>
    <property type="evidence" value="ECO:0007669"/>
    <property type="project" value="UniProtKB-KW"/>
</dbReference>
<proteinExistence type="predicted"/>
<dbReference type="PANTHER" id="PTHR48228:SF7">
    <property type="entry name" value="FATTY ACYL-COA TRANSFERASE RV3272-RELATED"/>
    <property type="match status" value="1"/>
</dbReference>
<dbReference type="AlphaFoldDB" id="A0A3N1CSX6"/>
<dbReference type="InterPro" id="IPR003673">
    <property type="entry name" value="CoA-Trfase_fam_III"/>
</dbReference>
<dbReference type="PANTHER" id="PTHR48228">
    <property type="entry name" value="SUCCINYL-COA--D-CITRAMALATE COA-TRANSFERASE"/>
    <property type="match status" value="1"/>
</dbReference>
<evidence type="ECO:0000256" key="1">
    <source>
        <dbReference type="SAM" id="MobiDB-lite"/>
    </source>
</evidence>
<dbReference type="Gene3D" id="3.40.50.10540">
    <property type="entry name" value="Crotonobetainyl-coa:carnitine coa-transferase, domain 1"/>
    <property type="match status" value="1"/>
</dbReference>
<dbReference type="Proteomes" id="UP000272400">
    <property type="component" value="Unassembled WGS sequence"/>
</dbReference>
<keyword evidence="2" id="KW-0808">Transferase</keyword>
<gene>
    <name evidence="2" type="ORF">EDD29_1945</name>
</gene>
<evidence type="ECO:0000313" key="3">
    <source>
        <dbReference type="Proteomes" id="UP000272400"/>
    </source>
</evidence>
<reference evidence="2 3" key="1">
    <citation type="submission" date="2018-11" db="EMBL/GenBank/DDBJ databases">
        <title>Sequencing the genomes of 1000 actinobacteria strains.</title>
        <authorList>
            <person name="Klenk H.-P."/>
        </authorList>
    </citation>
    <scope>NUCLEOTIDE SEQUENCE [LARGE SCALE GENOMIC DNA]</scope>
    <source>
        <strain evidence="2 3">DSM 44254</strain>
    </source>
</reference>
<organism evidence="2 3">
    <name type="scientific">Actinocorallia herbida</name>
    <dbReference type="NCBI Taxonomy" id="58109"/>
    <lineage>
        <taxon>Bacteria</taxon>
        <taxon>Bacillati</taxon>
        <taxon>Actinomycetota</taxon>
        <taxon>Actinomycetes</taxon>
        <taxon>Streptosporangiales</taxon>
        <taxon>Thermomonosporaceae</taxon>
        <taxon>Actinocorallia</taxon>
    </lineage>
</organism>
<accession>A0A3N1CSX6</accession>
<dbReference type="OrthoDB" id="4251672at2"/>